<dbReference type="InterPro" id="IPR028606">
    <property type="entry name" value="Clp1"/>
</dbReference>
<organism evidence="10 11">
    <name type="scientific">Cavenderia fasciculata</name>
    <name type="common">Slime mold</name>
    <name type="synonym">Dictyostelium fasciculatum</name>
    <dbReference type="NCBI Taxonomy" id="261658"/>
    <lineage>
        <taxon>Eukaryota</taxon>
        <taxon>Amoebozoa</taxon>
        <taxon>Evosea</taxon>
        <taxon>Eumycetozoa</taxon>
        <taxon>Dictyostelia</taxon>
        <taxon>Acytosteliales</taxon>
        <taxon>Cavenderiaceae</taxon>
        <taxon>Cavenderia</taxon>
    </lineage>
</organism>
<dbReference type="Gene3D" id="2.60.120.1030">
    <property type="entry name" value="Clp1, DNA binding domain"/>
    <property type="match status" value="1"/>
</dbReference>
<dbReference type="Gene3D" id="2.40.30.330">
    <property type="entry name" value="Pre-mRNA cleavage complex subunit Clp1, C-terminal domain"/>
    <property type="match status" value="1"/>
</dbReference>
<dbReference type="FunFam" id="2.40.30.330:FF:000002">
    <property type="entry name" value="Protein CLP1 homolog"/>
    <property type="match status" value="1"/>
</dbReference>
<dbReference type="GO" id="GO:0005524">
    <property type="term" value="F:ATP binding"/>
    <property type="evidence" value="ECO:0007669"/>
    <property type="project" value="UniProtKB-UniRule"/>
</dbReference>
<feature type="binding site" evidence="6">
    <location>
        <begin position="132"/>
        <end position="137"/>
    </location>
    <ligand>
        <name>ATP</name>
        <dbReference type="ChEBI" id="CHEBI:30616"/>
    </ligand>
</feature>
<dbReference type="HAMAP" id="MF_03035">
    <property type="entry name" value="Clp1"/>
    <property type="match status" value="1"/>
</dbReference>
<dbReference type="Proteomes" id="UP000007797">
    <property type="component" value="Unassembled WGS sequence"/>
</dbReference>
<evidence type="ECO:0000259" key="8">
    <source>
        <dbReference type="Pfam" id="PF16573"/>
    </source>
</evidence>
<comment type="function">
    <text evidence="6">Required for endonucleolytic cleavage during polyadenylation-dependent pre-mRNA 3'-end formation.</text>
</comment>
<gene>
    <name evidence="10" type="primary">clp1</name>
    <name evidence="10" type="ORF">DFA_01263</name>
</gene>
<dbReference type="GO" id="GO:0031124">
    <property type="term" value="P:mRNA 3'-end processing"/>
    <property type="evidence" value="ECO:0007669"/>
    <property type="project" value="UniProtKB-UniRule"/>
</dbReference>
<evidence type="ECO:0000259" key="9">
    <source>
        <dbReference type="Pfam" id="PF16575"/>
    </source>
</evidence>
<dbReference type="Pfam" id="PF06807">
    <property type="entry name" value="Clp1"/>
    <property type="match status" value="1"/>
</dbReference>
<comment type="subcellular location">
    <subcellularLocation>
        <location evidence="1 6">Nucleus</location>
    </subcellularLocation>
</comment>
<feature type="binding site" evidence="6">
    <location>
        <position position="32"/>
    </location>
    <ligand>
        <name>ATP</name>
        <dbReference type="ChEBI" id="CHEBI:30616"/>
    </ligand>
</feature>
<dbReference type="Gene3D" id="3.40.50.300">
    <property type="entry name" value="P-loop containing nucleotide triphosphate hydrolases"/>
    <property type="match status" value="1"/>
</dbReference>
<dbReference type="EMBL" id="GL883010">
    <property type="protein sequence ID" value="EGG21382.1"/>
    <property type="molecule type" value="Genomic_DNA"/>
</dbReference>
<evidence type="ECO:0000256" key="6">
    <source>
        <dbReference type="HAMAP-Rule" id="MF_03035"/>
    </source>
</evidence>
<keyword evidence="11" id="KW-1185">Reference proteome</keyword>
<dbReference type="PANTHER" id="PTHR12755:SF6">
    <property type="entry name" value="POLYRIBONUCLEOTIDE 5'-HYDROXYL-KINASE CLP1"/>
    <property type="match status" value="1"/>
</dbReference>
<dbReference type="GO" id="GO:0051731">
    <property type="term" value="F:polynucleotide 5'-hydroxyl-kinase activity"/>
    <property type="evidence" value="ECO:0007669"/>
    <property type="project" value="InterPro"/>
</dbReference>
<feature type="domain" description="Clp1 N-terminal" evidence="8">
    <location>
        <begin position="27"/>
        <end position="113"/>
    </location>
</feature>
<dbReference type="PANTHER" id="PTHR12755">
    <property type="entry name" value="CLEAVAGE/POLYADENYLATION FACTOR IA SUBUNIT CLP1P"/>
    <property type="match status" value="1"/>
</dbReference>
<dbReference type="InterPro" id="IPR038239">
    <property type="entry name" value="Clp1_N_sf"/>
</dbReference>
<feature type="domain" description="Clp1 C-terminal" evidence="7">
    <location>
        <begin position="320"/>
        <end position="431"/>
    </location>
</feature>
<dbReference type="GO" id="GO:0005849">
    <property type="term" value="C:mRNA cleavage factor complex"/>
    <property type="evidence" value="ECO:0007669"/>
    <property type="project" value="InterPro"/>
</dbReference>
<evidence type="ECO:0000313" key="10">
    <source>
        <dbReference type="EMBL" id="EGG21382.1"/>
    </source>
</evidence>
<keyword evidence="5 6" id="KW-0539">Nucleus</keyword>
<proteinExistence type="inferred from homology"/>
<dbReference type="OrthoDB" id="258143at2759"/>
<keyword evidence="4 6" id="KW-0067">ATP-binding</keyword>
<reference evidence="11" key="1">
    <citation type="journal article" date="2011" name="Genome Res.">
        <title>Phylogeny-wide analysis of social amoeba genomes highlights ancient origins for complex intercellular communication.</title>
        <authorList>
            <person name="Heidel A.J."/>
            <person name="Lawal H.M."/>
            <person name="Felder M."/>
            <person name="Schilde C."/>
            <person name="Helps N.R."/>
            <person name="Tunggal B."/>
            <person name="Rivero F."/>
            <person name="John U."/>
            <person name="Schleicher M."/>
            <person name="Eichinger L."/>
            <person name="Platzer M."/>
            <person name="Noegel A.A."/>
            <person name="Schaap P."/>
            <person name="Gloeckner G."/>
        </authorList>
    </citation>
    <scope>NUCLEOTIDE SEQUENCE [LARGE SCALE GENOMIC DNA]</scope>
    <source>
        <strain evidence="11">SH3</strain>
    </source>
</reference>
<dbReference type="OMA" id="VQYVNCH"/>
<keyword evidence="3 6" id="KW-0547">Nucleotide-binding</keyword>
<protein>
    <recommendedName>
        <fullName evidence="6">Protein CLP1 homolog</fullName>
    </recommendedName>
</protein>
<dbReference type="SUPFAM" id="SSF52540">
    <property type="entry name" value="P-loop containing nucleoside triphosphate hydrolases"/>
    <property type="match status" value="2"/>
</dbReference>
<dbReference type="Pfam" id="PF16573">
    <property type="entry name" value="CLP1_N"/>
    <property type="match status" value="1"/>
</dbReference>
<dbReference type="InterPro" id="IPR045116">
    <property type="entry name" value="Clp1/Grc3"/>
</dbReference>
<dbReference type="GO" id="GO:0006388">
    <property type="term" value="P:tRNA splicing, via endonucleolytic cleavage and ligation"/>
    <property type="evidence" value="ECO:0007669"/>
    <property type="project" value="TreeGrafter"/>
</dbReference>
<evidence type="ECO:0000256" key="3">
    <source>
        <dbReference type="ARBA" id="ARBA00022741"/>
    </source>
</evidence>
<dbReference type="FunFam" id="2.60.120.1030:FF:000001">
    <property type="entry name" value="Protein CLP1 homolog 5"/>
    <property type="match status" value="1"/>
</dbReference>
<feature type="binding site" evidence="6">
    <location>
        <position position="71"/>
    </location>
    <ligand>
        <name>ATP</name>
        <dbReference type="ChEBI" id="CHEBI:30616"/>
    </ligand>
</feature>
<dbReference type="KEGG" id="dfa:DFA_01263"/>
<dbReference type="STRING" id="1054147.F4PRU6"/>
<sequence>MDRQDISSFIGGTDLAAAPIPTVIFNLPKEHELRFEVEHGETALIKLIEGNAEYFGTELLLNREYKLTGCKGAVFTWNSCKLEVSQSTKAYIANETPMMQYARVHKIMDDIRISCLSNRESGPKVIIVGPTDVGKSSISKILLGYSTRLGYAPTFVDLDPGQGSITIPGAVCASLVDKPVDIEDGLTNSLPFVQYYGHTSLDANPTLFKALVSSLATSIEKRMETNEQARVSGVIINTCGWIDGLGYEILIDSIDIFKANLIVVMDNDKLYSELNKKYTGAIKVIKLPKSGGVYLRSPIFRKKTRMSKIREYFYGISGDLCPHFTILDFKDIVVLKTGGGPAAPSSALPIGAQSVIDPLQLQEVTPSTDMIHSILAVSYTKSKQSILKSNIAGFLYVTEVNLETKKMTVLAPCPGLIPSKFLLMGTLKWLE</sequence>
<dbReference type="InterPro" id="IPR027417">
    <property type="entry name" value="P-loop_NTPase"/>
</dbReference>
<dbReference type="GeneID" id="14873535"/>
<dbReference type="AlphaFoldDB" id="F4PRU6"/>
<name>F4PRU6_CACFS</name>
<keyword evidence="2 6" id="KW-0507">mRNA processing</keyword>
<feature type="domain" description="Clp1 P-loop" evidence="9">
    <location>
        <begin position="129"/>
        <end position="315"/>
    </location>
</feature>
<evidence type="ECO:0000256" key="5">
    <source>
        <dbReference type="ARBA" id="ARBA00023242"/>
    </source>
</evidence>
<dbReference type="InterPro" id="IPR032324">
    <property type="entry name" value="Clp1_N"/>
</dbReference>
<evidence type="ECO:0000259" key="7">
    <source>
        <dbReference type="Pfam" id="PF06807"/>
    </source>
</evidence>
<evidence type="ECO:0000256" key="4">
    <source>
        <dbReference type="ARBA" id="ARBA00022840"/>
    </source>
</evidence>
<dbReference type="RefSeq" id="XP_004359232.1">
    <property type="nucleotide sequence ID" value="XM_004359175.1"/>
</dbReference>
<dbReference type="InterPro" id="IPR010655">
    <property type="entry name" value="Clp1_C"/>
</dbReference>
<evidence type="ECO:0000256" key="2">
    <source>
        <dbReference type="ARBA" id="ARBA00022664"/>
    </source>
</evidence>
<evidence type="ECO:0000313" key="11">
    <source>
        <dbReference type="Proteomes" id="UP000007797"/>
    </source>
</evidence>
<dbReference type="InterPro" id="IPR032319">
    <property type="entry name" value="CLP1_P"/>
</dbReference>
<comment type="similarity">
    <text evidence="6">Belongs to the Clp1 family. Clp1 subfamily.</text>
</comment>
<evidence type="ECO:0000256" key="1">
    <source>
        <dbReference type="ARBA" id="ARBA00004123"/>
    </source>
</evidence>
<dbReference type="InterPro" id="IPR038238">
    <property type="entry name" value="Clp1_C_sf"/>
</dbReference>
<dbReference type="Pfam" id="PF16575">
    <property type="entry name" value="CLP1_P"/>
    <property type="match status" value="1"/>
</dbReference>
<accession>F4PRU6</accession>